<feature type="region of interest" description="Disordered" evidence="1">
    <location>
        <begin position="20"/>
        <end position="48"/>
    </location>
</feature>
<keyword evidence="3" id="KW-1185">Reference proteome</keyword>
<gene>
    <name evidence="2" type="ORF">ACJRO7_025711</name>
</gene>
<reference evidence="2 3" key="1">
    <citation type="submission" date="2024-11" db="EMBL/GenBank/DDBJ databases">
        <title>Chromosome-level genome assembly of Eucalyptus globulus Labill. provides insights into its genome evolution.</title>
        <authorList>
            <person name="Li X."/>
        </authorList>
    </citation>
    <scope>NUCLEOTIDE SEQUENCE [LARGE SCALE GENOMIC DNA]</scope>
    <source>
        <strain evidence="2">CL2024</strain>
        <tissue evidence="2">Fresh tender leaves</tissue>
    </source>
</reference>
<evidence type="ECO:0000313" key="2">
    <source>
        <dbReference type="EMBL" id="KAL3736822.1"/>
    </source>
</evidence>
<sequence>MDEEAKRGLASSRFGYEQVENSRAITSDSSRVENKRGNREKSTRELGIESRRTAPTYLRIGSEERDGESLRLLWKRRGERLGRLRLEESGIFVVNRKAMNDADCRG</sequence>
<protein>
    <submittedName>
        <fullName evidence="2">Uncharacterized protein</fullName>
    </submittedName>
</protein>
<name>A0ABD3KGN4_EUCGL</name>
<dbReference type="EMBL" id="JBJKBG010000006">
    <property type="protein sequence ID" value="KAL3736822.1"/>
    <property type="molecule type" value="Genomic_DNA"/>
</dbReference>
<feature type="compositionally biased region" description="Basic and acidic residues" evidence="1">
    <location>
        <begin position="30"/>
        <end position="48"/>
    </location>
</feature>
<dbReference type="AlphaFoldDB" id="A0ABD3KGN4"/>
<proteinExistence type="predicted"/>
<accession>A0ABD3KGN4</accession>
<dbReference type="Proteomes" id="UP001634007">
    <property type="component" value="Unassembled WGS sequence"/>
</dbReference>
<comment type="caution">
    <text evidence="2">The sequence shown here is derived from an EMBL/GenBank/DDBJ whole genome shotgun (WGS) entry which is preliminary data.</text>
</comment>
<evidence type="ECO:0000313" key="3">
    <source>
        <dbReference type="Proteomes" id="UP001634007"/>
    </source>
</evidence>
<evidence type="ECO:0000256" key="1">
    <source>
        <dbReference type="SAM" id="MobiDB-lite"/>
    </source>
</evidence>
<organism evidence="2 3">
    <name type="scientific">Eucalyptus globulus</name>
    <name type="common">Tasmanian blue gum</name>
    <dbReference type="NCBI Taxonomy" id="34317"/>
    <lineage>
        <taxon>Eukaryota</taxon>
        <taxon>Viridiplantae</taxon>
        <taxon>Streptophyta</taxon>
        <taxon>Embryophyta</taxon>
        <taxon>Tracheophyta</taxon>
        <taxon>Spermatophyta</taxon>
        <taxon>Magnoliopsida</taxon>
        <taxon>eudicotyledons</taxon>
        <taxon>Gunneridae</taxon>
        <taxon>Pentapetalae</taxon>
        <taxon>rosids</taxon>
        <taxon>malvids</taxon>
        <taxon>Myrtales</taxon>
        <taxon>Myrtaceae</taxon>
        <taxon>Myrtoideae</taxon>
        <taxon>Eucalypteae</taxon>
        <taxon>Eucalyptus</taxon>
    </lineage>
</organism>
<feature type="compositionally biased region" description="Polar residues" evidence="1">
    <location>
        <begin position="20"/>
        <end position="29"/>
    </location>
</feature>